<dbReference type="AlphaFoldDB" id="A0A392N2K0"/>
<organism evidence="2 3">
    <name type="scientific">Trifolium medium</name>
    <dbReference type="NCBI Taxonomy" id="97028"/>
    <lineage>
        <taxon>Eukaryota</taxon>
        <taxon>Viridiplantae</taxon>
        <taxon>Streptophyta</taxon>
        <taxon>Embryophyta</taxon>
        <taxon>Tracheophyta</taxon>
        <taxon>Spermatophyta</taxon>
        <taxon>Magnoliopsida</taxon>
        <taxon>eudicotyledons</taxon>
        <taxon>Gunneridae</taxon>
        <taxon>Pentapetalae</taxon>
        <taxon>rosids</taxon>
        <taxon>fabids</taxon>
        <taxon>Fabales</taxon>
        <taxon>Fabaceae</taxon>
        <taxon>Papilionoideae</taxon>
        <taxon>50 kb inversion clade</taxon>
        <taxon>NPAAA clade</taxon>
        <taxon>Hologalegina</taxon>
        <taxon>IRL clade</taxon>
        <taxon>Trifolieae</taxon>
        <taxon>Trifolium</taxon>
    </lineage>
</organism>
<evidence type="ECO:0000256" key="1">
    <source>
        <dbReference type="SAM" id="MobiDB-lite"/>
    </source>
</evidence>
<evidence type="ECO:0000313" key="3">
    <source>
        <dbReference type="Proteomes" id="UP000265520"/>
    </source>
</evidence>
<comment type="caution">
    <text evidence="2">The sequence shown here is derived from an EMBL/GenBank/DDBJ whole genome shotgun (WGS) entry which is preliminary data.</text>
</comment>
<dbReference type="EMBL" id="LXQA010026340">
    <property type="protein sequence ID" value="MCH94040.1"/>
    <property type="molecule type" value="Genomic_DNA"/>
</dbReference>
<sequence>MDNDGEPHDEGYSDLDSQDYNSDDRYSDSSEVDPFHDFWDDVLREQRELVGEVDINDYPDYDDAAAEEQEEGEE</sequence>
<accession>A0A392N2K0</accession>
<keyword evidence="3" id="KW-1185">Reference proteome</keyword>
<reference evidence="2 3" key="1">
    <citation type="journal article" date="2018" name="Front. Plant Sci.">
        <title>Red Clover (Trifolium pratense) and Zigzag Clover (T. medium) - A Picture of Genomic Similarities and Differences.</title>
        <authorList>
            <person name="Dluhosova J."/>
            <person name="Istvanek J."/>
            <person name="Nedelnik J."/>
            <person name="Repkova J."/>
        </authorList>
    </citation>
    <scope>NUCLEOTIDE SEQUENCE [LARGE SCALE GENOMIC DNA]</scope>
    <source>
        <strain evidence="3">cv. 10/8</strain>
        <tissue evidence="2">Leaf</tissue>
    </source>
</reference>
<protein>
    <submittedName>
        <fullName evidence="2">Uncharacterized protein</fullName>
    </submittedName>
</protein>
<feature type="non-terminal residue" evidence="2">
    <location>
        <position position="74"/>
    </location>
</feature>
<evidence type="ECO:0000313" key="2">
    <source>
        <dbReference type="EMBL" id="MCH94040.1"/>
    </source>
</evidence>
<dbReference type="Proteomes" id="UP000265520">
    <property type="component" value="Unassembled WGS sequence"/>
</dbReference>
<feature type="compositionally biased region" description="Basic and acidic residues" evidence="1">
    <location>
        <begin position="22"/>
        <end position="35"/>
    </location>
</feature>
<proteinExistence type="predicted"/>
<gene>
    <name evidence="2" type="ORF">A2U01_0014995</name>
</gene>
<feature type="region of interest" description="Disordered" evidence="1">
    <location>
        <begin position="51"/>
        <end position="74"/>
    </location>
</feature>
<name>A0A392N2K0_9FABA</name>
<feature type="compositionally biased region" description="Acidic residues" evidence="1">
    <location>
        <begin position="54"/>
        <end position="74"/>
    </location>
</feature>
<feature type="region of interest" description="Disordered" evidence="1">
    <location>
        <begin position="1"/>
        <end position="35"/>
    </location>
</feature>
<feature type="compositionally biased region" description="Basic and acidic residues" evidence="1">
    <location>
        <begin position="1"/>
        <end position="11"/>
    </location>
</feature>